<dbReference type="PANTHER" id="PTHR30037:SF4">
    <property type="entry name" value="DNA-3-METHYLADENINE GLYCOSYLASE I"/>
    <property type="match status" value="1"/>
</dbReference>
<gene>
    <name evidence="2" type="primary">tag</name>
    <name evidence="2" type="ORF">NCS_11135</name>
</gene>
<dbReference type="OrthoDB" id="76591at2157"/>
<dbReference type="InterPro" id="IPR052891">
    <property type="entry name" value="DNA-3mA_glycosylase"/>
</dbReference>
<dbReference type="RefSeq" id="WP_157927318.1">
    <property type="nucleotide sequence ID" value="NZ_LT841358.1"/>
</dbReference>
<dbReference type="Pfam" id="PF03352">
    <property type="entry name" value="Adenine_glyco"/>
    <property type="match status" value="1"/>
</dbReference>
<keyword evidence="2" id="KW-0378">Hydrolase</keyword>
<dbReference type="Gene3D" id="1.10.340.30">
    <property type="entry name" value="Hypothetical protein, domain 2"/>
    <property type="match status" value="1"/>
</dbReference>
<dbReference type="AlphaFoldDB" id="A0A2H1FEZ9"/>
<protein>
    <submittedName>
        <fullName evidence="2">3-methyl-adenine DNA glycosylase I, constitutive</fullName>
        <ecNumber evidence="2">3.2.2.20</ecNumber>
    </submittedName>
</protein>
<proteinExistence type="predicted"/>
<dbReference type="InterPro" id="IPR005019">
    <property type="entry name" value="Adenine_glyco"/>
</dbReference>
<dbReference type="GO" id="GO:0008725">
    <property type="term" value="F:DNA-3-methyladenine glycosylase activity"/>
    <property type="evidence" value="ECO:0007669"/>
    <property type="project" value="UniProtKB-EC"/>
</dbReference>
<keyword evidence="2" id="KW-0326">Glycosidase</keyword>
<sequence>MECYHDDTLPRCKWATGDLMVRYHDDKWGIPLHADQELFEMLILEGAQAGLSWSTILKRQDTYRQAFDNFDPRKISKYTRRDISRLLEDDGIIRNKLKIHSAINNAKRFLEIQKEFGSFDRYIWSFVNHVSIVNRPKRHSDVPVSTNLSDKISADLKKRGFNFVGTTICYAFMQAIGIVNDHTQDCFKCKK</sequence>
<dbReference type="InterPro" id="IPR011257">
    <property type="entry name" value="DNA_glycosylase"/>
</dbReference>
<feature type="binding site" evidence="1">
    <location>
        <position position="182"/>
    </location>
    <ligand>
        <name>Zn(2+)</name>
        <dbReference type="ChEBI" id="CHEBI:29105"/>
    </ligand>
</feature>
<evidence type="ECO:0000256" key="1">
    <source>
        <dbReference type="PIRSR" id="PIRSR605019-1"/>
    </source>
</evidence>
<feature type="binding site" evidence="1">
    <location>
        <position position="24"/>
    </location>
    <ligand>
        <name>Zn(2+)</name>
        <dbReference type="ChEBI" id="CHEBI:29105"/>
    </ligand>
</feature>
<feature type="binding site" evidence="1">
    <location>
        <position position="12"/>
    </location>
    <ligand>
        <name>Zn(2+)</name>
        <dbReference type="ChEBI" id="CHEBI:29105"/>
    </ligand>
</feature>
<dbReference type="PANTHER" id="PTHR30037">
    <property type="entry name" value="DNA-3-METHYLADENINE GLYCOSYLASE 1"/>
    <property type="match status" value="1"/>
</dbReference>
<evidence type="ECO:0000313" key="2">
    <source>
        <dbReference type="EMBL" id="SMH71328.1"/>
    </source>
</evidence>
<dbReference type="SUPFAM" id="SSF48150">
    <property type="entry name" value="DNA-glycosylase"/>
    <property type="match status" value="1"/>
</dbReference>
<reference evidence="3" key="1">
    <citation type="submission" date="2017-03" db="EMBL/GenBank/DDBJ databases">
        <authorList>
            <person name="Herbold C."/>
        </authorList>
    </citation>
    <scope>NUCLEOTIDE SEQUENCE [LARGE SCALE GENOMIC DNA]</scope>
</reference>
<organism evidence="2 3">
    <name type="scientific">Candidatus Nitrosotalea okcheonensis</name>
    <dbReference type="NCBI Taxonomy" id="1903276"/>
    <lineage>
        <taxon>Archaea</taxon>
        <taxon>Nitrososphaerota</taxon>
        <taxon>Nitrososphaeria</taxon>
        <taxon>Nitrosotaleales</taxon>
        <taxon>Nitrosotaleaceae</taxon>
        <taxon>Nitrosotalea</taxon>
    </lineage>
</organism>
<name>A0A2H1FEZ9_9ARCH</name>
<dbReference type="GO" id="GO:0006284">
    <property type="term" value="P:base-excision repair"/>
    <property type="evidence" value="ECO:0007669"/>
    <property type="project" value="InterPro"/>
</dbReference>
<keyword evidence="1" id="KW-0862">Zinc</keyword>
<accession>A0A2H1FEZ9</accession>
<dbReference type="EC" id="3.2.2.20" evidence="2"/>
<dbReference type="GO" id="GO:0046872">
    <property type="term" value="F:metal ion binding"/>
    <property type="evidence" value="ECO:0007669"/>
    <property type="project" value="UniProtKB-KW"/>
</dbReference>
<dbReference type="Proteomes" id="UP000230607">
    <property type="component" value="Chromosome 1"/>
</dbReference>
<dbReference type="EMBL" id="LT841358">
    <property type="protein sequence ID" value="SMH71328.1"/>
    <property type="molecule type" value="Genomic_DNA"/>
</dbReference>
<keyword evidence="3" id="KW-1185">Reference proteome</keyword>
<feature type="binding site" evidence="1">
    <location>
        <position position="186"/>
    </location>
    <ligand>
        <name>Zn(2+)</name>
        <dbReference type="ChEBI" id="CHEBI:29105"/>
    </ligand>
</feature>
<keyword evidence="1" id="KW-0479">Metal-binding</keyword>
<evidence type="ECO:0000313" key="3">
    <source>
        <dbReference type="Proteomes" id="UP000230607"/>
    </source>
</evidence>